<dbReference type="Proteomes" id="UP000887565">
    <property type="component" value="Unplaced"/>
</dbReference>
<name>A0A915KUJ3_ROMCU</name>
<dbReference type="Gene3D" id="2.30.29.30">
    <property type="entry name" value="Pleckstrin-homology domain (PH domain)/Phosphotyrosine-binding domain (PTB)"/>
    <property type="match status" value="1"/>
</dbReference>
<evidence type="ECO:0000259" key="1">
    <source>
        <dbReference type="PROSITE" id="PS50826"/>
    </source>
</evidence>
<dbReference type="InterPro" id="IPR004012">
    <property type="entry name" value="Run_dom"/>
</dbReference>
<dbReference type="Pfam" id="PF02759">
    <property type="entry name" value="RUN"/>
    <property type="match status" value="1"/>
</dbReference>
<dbReference type="SUPFAM" id="SSF140741">
    <property type="entry name" value="RUN domain-like"/>
    <property type="match status" value="1"/>
</dbReference>
<dbReference type="WBParaSite" id="nRc.2.0.1.t41807-RA">
    <property type="protein sequence ID" value="nRc.2.0.1.t41807-RA"/>
    <property type="gene ID" value="nRc.2.0.1.g41807"/>
</dbReference>
<reference evidence="3" key="1">
    <citation type="submission" date="2022-11" db="UniProtKB">
        <authorList>
            <consortium name="WormBaseParasite"/>
        </authorList>
    </citation>
    <scope>IDENTIFICATION</scope>
</reference>
<evidence type="ECO:0000313" key="3">
    <source>
        <dbReference type="WBParaSite" id="nRc.2.0.1.t41807-RA"/>
    </source>
</evidence>
<feature type="domain" description="RUN" evidence="1">
    <location>
        <begin position="147"/>
        <end position="296"/>
    </location>
</feature>
<keyword evidence="2" id="KW-1185">Reference proteome</keyword>
<dbReference type="PROSITE" id="PS50826">
    <property type="entry name" value="RUN"/>
    <property type="match status" value="1"/>
</dbReference>
<organism evidence="2 3">
    <name type="scientific">Romanomermis culicivorax</name>
    <name type="common">Nematode worm</name>
    <dbReference type="NCBI Taxonomy" id="13658"/>
    <lineage>
        <taxon>Eukaryota</taxon>
        <taxon>Metazoa</taxon>
        <taxon>Ecdysozoa</taxon>
        <taxon>Nematoda</taxon>
        <taxon>Enoplea</taxon>
        <taxon>Dorylaimia</taxon>
        <taxon>Mermithida</taxon>
        <taxon>Mermithoidea</taxon>
        <taxon>Mermithidae</taxon>
        <taxon>Romanomermis</taxon>
    </lineage>
</organism>
<dbReference type="InterPro" id="IPR011993">
    <property type="entry name" value="PH-like_dom_sf"/>
</dbReference>
<dbReference type="AlphaFoldDB" id="A0A915KUJ3"/>
<dbReference type="OMA" id="EHAYMEI"/>
<dbReference type="Gene3D" id="1.20.58.900">
    <property type="match status" value="1"/>
</dbReference>
<accession>A0A915KUJ3</accession>
<dbReference type="InterPro" id="IPR037213">
    <property type="entry name" value="Run_dom_sf"/>
</dbReference>
<protein>
    <submittedName>
        <fullName evidence="3">RUN domain-containing protein</fullName>
    </submittedName>
</protein>
<proteinExistence type="predicted"/>
<evidence type="ECO:0000313" key="2">
    <source>
        <dbReference type="Proteomes" id="UP000887565"/>
    </source>
</evidence>
<sequence length="448" mass="51388">MTFFQEKQEKLTSLLYTQLQEAEMRAEREKSARLREHSLKGEISLPAENFRQNERNVVTSMNFSLNSRSKVLAPKFQPFDSACDDTSLNSDRSLIDTEMIIQSILKKKTVTHHQPRKSKYVMPLDHPYLQRLKDHILSLGNIDVIIKDDNPNLIGLCTTLEDIFREGLKSYSAIYLSPEISQRSYWPLVVAVARYSVKCLPAPLQQCVNHVEQCQKVMTNVGKERLFIRCCLNKCTLELFWRIALSNNEVVRNKFERGDIIDELFGESMRNVSPRHFSSLLFDYQGMPVYVNIIKCLSNGVFYTPLIKLLPEVGLCRHKLMNLYKQRQKEVSGEDDVRKMDELRLGENEGSCCGTDVGVAGSVEQIEKGIMEVIKNSQKNIRVLMDIGETDLIIIDTENSNKVIIKHSYPEISSCGRRVDMPLFAAYVAGTVAEPLFRRQVPECYLLF</sequence>